<evidence type="ECO:0000259" key="7">
    <source>
        <dbReference type="Pfam" id="PF14767"/>
    </source>
</evidence>
<feature type="domain" description="RPA-interacting protein central" evidence="7">
    <location>
        <begin position="123"/>
        <end position="211"/>
    </location>
</feature>
<evidence type="ECO:0000256" key="5">
    <source>
        <dbReference type="ARBA" id="ARBA00023242"/>
    </source>
</evidence>
<evidence type="ECO:0000256" key="4">
    <source>
        <dbReference type="ARBA" id="ARBA00022833"/>
    </source>
</evidence>
<name>A0ABQ7TWZ2_SOLTU</name>
<dbReference type="InterPro" id="IPR028158">
    <property type="entry name" value="RPA_interact_N_dom"/>
</dbReference>
<sequence length="309" mass="36355">MGTREVYEEKLKRGNLHHDPTIKLGLGSARCPRCLSLLNSNSQSKGEGGREEREIGIAKWQERRKRESKFGILLKLRVASIIIQNGKKRENCYTRVREDRSRLLWKLRFANNQPHKDLVKSSLEDIVFDEIQKFKHSYQSETFDNSKFSLALDDAIWQYDGLHEAYQGDCEEMLLEMQRIFYEDLRMEETKEQVSNETWEDEEDEYLARAVYEHMNLNEKAGKEVWCPTCKQGELKEDCHHIYCSPCGLRLNKDDEVNLEVLRNRLDEAHSDHLDQGCRLKPKFCVETRFDLTALYITCQGCNMFEVVM</sequence>
<keyword evidence="4" id="KW-0862">Zinc</keyword>
<dbReference type="PANTHER" id="PTHR31742:SF1">
    <property type="entry name" value="RPA-INTERACTING PROTEIN"/>
    <property type="match status" value="1"/>
</dbReference>
<dbReference type="Proteomes" id="UP000826656">
    <property type="component" value="Unassembled WGS sequence"/>
</dbReference>
<dbReference type="Pfam" id="PF14766">
    <property type="entry name" value="RPA_interact_N"/>
    <property type="match status" value="1"/>
</dbReference>
<proteinExistence type="predicted"/>
<keyword evidence="5" id="KW-0539">Nucleus</keyword>
<dbReference type="PANTHER" id="PTHR31742">
    <property type="entry name" value="RPA-INTERACTING PROTEIN RPAIN"/>
    <property type="match status" value="1"/>
</dbReference>
<evidence type="ECO:0000256" key="3">
    <source>
        <dbReference type="ARBA" id="ARBA00022771"/>
    </source>
</evidence>
<evidence type="ECO:0000313" key="9">
    <source>
        <dbReference type="EMBL" id="KAH0738543.1"/>
    </source>
</evidence>
<evidence type="ECO:0000256" key="1">
    <source>
        <dbReference type="ARBA" id="ARBA00004123"/>
    </source>
</evidence>
<dbReference type="InterPro" id="IPR028155">
    <property type="entry name" value="RPA_interact_central"/>
</dbReference>
<accession>A0ABQ7TWZ2</accession>
<feature type="domain" description="RPA-interacting protein C-terminal" evidence="8">
    <location>
        <begin position="226"/>
        <end position="307"/>
    </location>
</feature>
<comment type="subcellular location">
    <subcellularLocation>
        <location evidence="1">Nucleus</location>
    </subcellularLocation>
</comment>
<evidence type="ECO:0000313" key="10">
    <source>
        <dbReference type="Proteomes" id="UP000826656"/>
    </source>
</evidence>
<keyword evidence="3" id="KW-0863">Zinc-finger</keyword>
<dbReference type="Pfam" id="PF14767">
    <property type="entry name" value="RPA_interact_M"/>
    <property type="match status" value="1"/>
</dbReference>
<protein>
    <submittedName>
        <fullName evidence="9">Uncharacterized protein</fullName>
    </submittedName>
</protein>
<dbReference type="InterPro" id="IPR028159">
    <property type="entry name" value="RPA_interact_C_dom"/>
</dbReference>
<reference evidence="9 10" key="1">
    <citation type="journal article" date="2021" name="bioRxiv">
        <title>Chromosome-scale and haplotype-resolved genome assembly of a tetraploid potato cultivar.</title>
        <authorList>
            <person name="Sun H."/>
            <person name="Jiao W.-B."/>
            <person name="Krause K."/>
            <person name="Campoy J.A."/>
            <person name="Goel M."/>
            <person name="Folz-Donahue K."/>
            <person name="Kukat C."/>
            <person name="Huettel B."/>
            <person name="Schneeberger K."/>
        </authorList>
    </citation>
    <scope>NUCLEOTIDE SEQUENCE [LARGE SCALE GENOMIC DNA]</scope>
    <source>
        <strain evidence="9">SolTubOtavaFocal</strain>
        <tissue evidence="9">Leaves</tissue>
    </source>
</reference>
<evidence type="ECO:0000259" key="8">
    <source>
        <dbReference type="Pfam" id="PF14768"/>
    </source>
</evidence>
<evidence type="ECO:0000256" key="2">
    <source>
        <dbReference type="ARBA" id="ARBA00022723"/>
    </source>
</evidence>
<dbReference type="Pfam" id="PF14768">
    <property type="entry name" value="RPA_interact_C"/>
    <property type="match status" value="1"/>
</dbReference>
<evidence type="ECO:0000259" key="6">
    <source>
        <dbReference type="Pfam" id="PF14766"/>
    </source>
</evidence>
<feature type="domain" description="RPA-interacting protein N-terminal" evidence="6">
    <location>
        <begin position="89"/>
        <end position="109"/>
    </location>
</feature>
<keyword evidence="10" id="KW-1185">Reference proteome</keyword>
<keyword evidence="2" id="KW-0479">Metal-binding</keyword>
<comment type="caution">
    <text evidence="9">The sequence shown here is derived from an EMBL/GenBank/DDBJ whole genome shotgun (WGS) entry which is preliminary data.</text>
</comment>
<organism evidence="9 10">
    <name type="scientific">Solanum tuberosum</name>
    <name type="common">Potato</name>
    <dbReference type="NCBI Taxonomy" id="4113"/>
    <lineage>
        <taxon>Eukaryota</taxon>
        <taxon>Viridiplantae</taxon>
        <taxon>Streptophyta</taxon>
        <taxon>Embryophyta</taxon>
        <taxon>Tracheophyta</taxon>
        <taxon>Spermatophyta</taxon>
        <taxon>Magnoliopsida</taxon>
        <taxon>eudicotyledons</taxon>
        <taxon>Gunneridae</taxon>
        <taxon>Pentapetalae</taxon>
        <taxon>asterids</taxon>
        <taxon>lamiids</taxon>
        <taxon>Solanales</taxon>
        <taxon>Solanaceae</taxon>
        <taxon>Solanoideae</taxon>
        <taxon>Solaneae</taxon>
        <taxon>Solanum</taxon>
    </lineage>
</organism>
<dbReference type="InterPro" id="IPR028156">
    <property type="entry name" value="RIP"/>
</dbReference>
<dbReference type="EMBL" id="JAIVGD010000028">
    <property type="protein sequence ID" value="KAH0738543.1"/>
    <property type="molecule type" value="Genomic_DNA"/>
</dbReference>
<gene>
    <name evidence="9" type="ORF">KY290_037248</name>
</gene>